<dbReference type="EC" id="1.6.5.-" evidence="12"/>
<keyword evidence="12" id="KW-0560">Oxidoreductase</keyword>
<dbReference type="PRINTS" id="PR01437">
    <property type="entry name" value="NUOXDRDTASE4"/>
</dbReference>
<dbReference type="GO" id="GO:0012505">
    <property type="term" value="C:endomembrane system"/>
    <property type="evidence" value="ECO:0007669"/>
    <property type="project" value="UniProtKB-SubCell"/>
</dbReference>
<protein>
    <submittedName>
        <fullName evidence="12">NAD(P)H-quinone oxidoreductase chain 4 1</fullName>
        <ecNumber evidence="12">1.6.5.-</ecNumber>
    </submittedName>
</protein>
<dbReference type="GO" id="GO:0008137">
    <property type="term" value="F:NADH dehydrogenase (ubiquinone) activity"/>
    <property type="evidence" value="ECO:0007669"/>
    <property type="project" value="InterPro"/>
</dbReference>
<keyword evidence="6" id="KW-0520">NAD</keyword>
<feature type="transmembrane region" description="Helical" evidence="9">
    <location>
        <begin position="116"/>
        <end position="134"/>
    </location>
</feature>
<feature type="transmembrane region" description="Helical" evidence="9">
    <location>
        <begin position="245"/>
        <end position="263"/>
    </location>
</feature>
<keyword evidence="3 8" id="KW-0812">Transmembrane</keyword>
<evidence type="ECO:0000256" key="5">
    <source>
        <dbReference type="ARBA" id="ARBA00022989"/>
    </source>
</evidence>
<dbReference type="GO" id="GO:0016020">
    <property type="term" value="C:membrane"/>
    <property type="evidence" value="ECO:0007669"/>
    <property type="project" value="UniProtKB-SubCell"/>
</dbReference>
<keyword evidence="13" id="KW-1185">Reference proteome</keyword>
<keyword evidence="7 9" id="KW-0472">Membrane</keyword>
<dbReference type="NCBIfam" id="TIGR01972">
    <property type="entry name" value="NDH_I_M"/>
    <property type="match status" value="1"/>
</dbReference>
<feature type="transmembrane region" description="Helical" evidence="9">
    <location>
        <begin position="303"/>
        <end position="322"/>
    </location>
</feature>
<dbReference type="InterPro" id="IPR000260">
    <property type="entry name" value="NADH4_N"/>
</dbReference>
<dbReference type="Pfam" id="PF00361">
    <property type="entry name" value="Proton_antipo_M"/>
    <property type="match status" value="1"/>
</dbReference>
<keyword evidence="5 9" id="KW-1133">Transmembrane helix</keyword>
<evidence type="ECO:0000256" key="2">
    <source>
        <dbReference type="ARBA" id="ARBA00009025"/>
    </source>
</evidence>
<dbReference type="InterPro" id="IPR001750">
    <property type="entry name" value="ND/Mrp_TM"/>
</dbReference>
<dbReference type="PANTHER" id="PTHR43507">
    <property type="entry name" value="NADH-UBIQUINONE OXIDOREDUCTASE CHAIN 4"/>
    <property type="match status" value="1"/>
</dbReference>
<dbReference type="RefSeq" id="WP_085883635.1">
    <property type="nucleotide sequence ID" value="NZ_FWFR01000002.1"/>
</dbReference>
<evidence type="ECO:0000256" key="8">
    <source>
        <dbReference type="RuleBase" id="RU000320"/>
    </source>
</evidence>
<dbReference type="GO" id="GO:0042773">
    <property type="term" value="P:ATP synthesis coupled electron transport"/>
    <property type="evidence" value="ECO:0007669"/>
    <property type="project" value="InterPro"/>
</dbReference>
<dbReference type="PANTHER" id="PTHR43507:SF1">
    <property type="entry name" value="NADH-UBIQUINONE OXIDOREDUCTASE CHAIN 4"/>
    <property type="match status" value="1"/>
</dbReference>
<dbReference type="NCBIfam" id="NF004499">
    <property type="entry name" value="PRK05846.1-3"/>
    <property type="match status" value="1"/>
</dbReference>
<dbReference type="InParanoid" id="A0A1Y5T217"/>
<feature type="transmembrane region" description="Helical" evidence="9">
    <location>
        <begin position="373"/>
        <end position="403"/>
    </location>
</feature>
<evidence type="ECO:0000259" key="11">
    <source>
        <dbReference type="Pfam" id="PF01059"/>
    </source>
</evidence>
<feature type="domain" description="NADH:quinone oxidoreductase/Mrp antiporter transmembrane" evidence="10">
    <location>
        <begin position="133"/>
        <end position="419"/>
    </location>
</feature>
<dbReference type="InterPro" id="IPR010227">
    <property type="entry name" value="NADH_Q_OxRdtase_chainM/4"/>
</dbReference>
<dbReference type="GO" id="GO:0015990">
    <property type="term" value="P:electron transport coupled proton transport"/>
    <property type="evidence" value="ECO:0007669"/>
    <property type="project" value="TreeGrafter"/>
</dbReference>
<feature type="transmembrane region" description="Helical" evidence="9">
    <location>
        <begin position="275"/>
        <end position="296"/>
    </location>
</feature>
<comment type="similarity">
    <text evidence="2">Belongs to the complex I subunit 4 family.</text>
</comment>
<feature type="transmembrane region" description="Helical" evidence="9">
    <location>
        <begin position="38"/>
        <end position="57"/>
    </location>
</feature>
<feature type="transmembrane region" description="Helical" evidence="9">
    <location>
        <begin position="453"/>
        <end position="470"/>
    </location>
</feature>
<evidence type="ECO:0000256" key="6">
    <source>
        <dbReference type="ARBA" id="ARBA00023027"/>
    </source>
</evidence>
<comment type="subcellular location">
    <subcellularLocation>
        <location evidence="1">Endomembrane system</location>
        <topology evidence="1">Multi-pass membrane protein</topology>
    </subcellularLocation>
    <subcellularLocation>
        <location evidence="8">Membrane</location>
        <topology evidence="8">Multi-pass membrane protein</topology>
    </subcellularLocation>
</comment>
<gene>
    <name evidence="12" type="primary">ndhD1</name>
    <name evidence="12" type="ORF">OCH7691_02253</name>
</gene>
<dbReference type="Proteomes" id="UP000193200">
    <property type="component" value="Unassembled WGS sequence"/>
</dbReference>
<dbReference type="OrthoDB" id="9768329at2"/>
<evidence type="ECO:0000256" key="4">
    <source>
        <dbReference type="ARBA" id="ARBA00022967"/>
    </source>
</evidence>
<feature type="transmembrane region" description="Helical" evidence="9">
    <location>
        <begin position="140"/>
        <end position="157"/>
    </location>
</feature>
<keyword evidence="4" id="KW-1278">Translocase</keyword>
<dbReference type="GO" id="GO:0003954">
    <property type="term" value="F:NADH dehydrogenase activity"/>
    <property type="evidence" value="ECO:0007669"/>
    <property type="project" value="TreeGrafter"/>
</dbReference>
<feature type="transmembrane region" description="Helical" evidence="9">
    <location>
        <begin position="169"/>
        <end position="191"/>
    </location>
</feature>
<dbReference type="InterPro" id="IPR003918">
    <property type="entry name" value="NADH_UbQ_OxRdtase"/>
</dbReference>
<evidence type="ECO:0000259" key="10">
    <source>
        <dbReference type="Pfam" id="PF00361"/>
    </source>
</evidence>
<dbReference type="NCBIfam" id="NF004501">
    <property type="entry name" value="PRK05846.1-5"/>
    <property type="match status" value="1"/>
</dbReference>
<feature type="transmembrane region" description="Helical" evidence="9">
    <location>
        <begin position="6"/>
        <end position="26"/>
    </location>
</feature>
<reference evidence="12 13" key="1">
    <citation type="submission" date="2017-03" db="EMBL/GenBank/DDBJ databases">
        <authorList>
            <person name="Afonso C.L."/>
            <person name="Miller P.J."/>
            <person name="Scott M.A."/>
            <person name="Spackman E."/>
            <person name="Goraichik I."/>
            <person name="Dimitrov K.M."/>
            <person name="Suarez D.L."/>
            <person name="Swayne D.E."/>
        </authorList>
    </citation>
    <scope>NUCLEOTIDE SEQUENCE [LARGE SCALE GENOMIC DNA]</scope>
    <source>
        <strain evidence="12 13">CECT 7691</strain>
    </source>
</reference>
<dbReference type="Pfam" id="PF01059">
    <property type="entry name" value="Oxidored_q5_N"/>
    <property type="match status" value="1"/>
</dbReference>
<evidence type="ECO:0000256" key="9">
    <source>
        <dbReference type="SAM" id="Phobius"/>
    </source>
</evidence>
<dbReference type="GO" id="GO:0048039">
    <property type="term" value="F:ubiquinone binding"/>
    <property type="evidence" value="ECO:0007669"/>
    <property type="project" value="TreeGrafter"/>
</dbReference>
<dbReference type="AlphaFoldDB" id="A0A1Y5T217"/>
<organism evidence="12 13">
    <name type="scientific">Oceanibacterium hippocampi</name>
    <dbReference type="NCBI Taxonomy" id="745714"/>
    <lineage>
        <taxon>Bacteria</taxon>
        <taxon>Pseudomonadati</taxon>
        <taxon>Pseudomonadota</taxon>
        <taxon>Alphaproteobacteria</taxon>
        <taxon>Sneathiellales</taxon>
        <taxon>Sneathiellaceae</taxon>
        <taxon>Oceanibacterium</taxon>
    </lineage>
</organism>
<feature type="transmembrane region" description="Helical" evidence="9">
    <location>
        <begin position="409"/>
        <end position="429"/>
    </location>
</feature>
<evidence type="ECO:0000313" key="12">
    <source>
        <dbReference type="EMBL" id="SLN53637.1"/>
    </source>
</evidence>
<sequence>MIDWPLLSIVTFLPAVGALFILLVRGSEEVVARNARNVALWTTLITFALSLLIWIDFDNSVAGFQFVEKSDWLAAGITYHMGVDGISMLFVILTTFLMPLCILASWESIQTRVKEYMIAFLVMETLMIGVFCALDLMVFYLFFEAGLIPMFLIIGIWGGVRRVYASFKFFLYTLLGSVLMLIAMIAMYVDAGTTDIAVLLTHDFPAGMQPWLWFAFFASFAVKMPMWPVHTWLPDAHVEAPTAGSVILAAVLLKMGGYGFLRFSLPMFPLGSEMFAPLVFALSVIAIVYASLVAFVQEDMKKLIAYASVAHMGFVTMGIFTVTTQGLQGGIYQMLSHGIISGALFLCVGVVYDRMHTRLIARYGGLATRMPKYAFIFMLFTMANVGLPGTSGFVGEILALAGIFQVNTWVAVIAAIGIILSAVYALWLYRQIIFGQLTRDDLKSILDVNRREMLIFTPLIIMCIVMGVWPDPFLRVMDASVANLIEHHQLALDAANAVSVATR</sequence>
<feature type="domain" description="NADH:ubiquinone oxidoreductase chain 4 N-terminal" evidence="11">
    <location>
        <begin position="60"/>
        <end position="127"/>
    </location>
</feature>
<name>A0A1Y5T217_9PROT</name>
<evidence type="ECO:0000256" key="1">
    <source>
        <dbReference type="ARBA" id="ARBA00004127"/>
    </source>
</evidence>
<accession>A0A1Y5T217</accession>
<feature type="transmembrane region" description="Helical" evidence="9">
    <location>
        <begin position="211"/>
        <end position="233"/>
    </location>
</feature>
<evidence type="ECO:0000256" key="3">
    <source>
        <dbReference type="ARBA" id="ARBA00022692"/>
    </source>
</evidence>
<feature type="transmembrane region" description="Helical" evidence="9">
    <location>
        <begin position="77"/>
        <end position="104"/>
    </location>
</feature>
<dbReference type="FunCoup" id="A0A1Y5T217">
    <property type="interactions" value="150"/>
</dbReference>
<evidence type="ECO:0000256" key="7">
    <source>
        <dbReference type="ARBA" id="ARBA00023136"/>
    </source>
</evidence>
<dbReference type="EMBL" id="FWFR01000002">
    <property type="protein sequence ID" value="SLN53637.1"/>
    <property type="molecule type" value="Genomic_DNA"/>
</dbReference>
<proteinExistence type="inferred from homology"/>
<feature type="transmembrane region" description="Helical" evidence="9">
    <location>
        <begin position="334"/>
        <end position="352"/>
    </location>
</feature>
<evidence type="ECO:0000313" key="13">
    <source>
        <dbReference type="Proteomes" id="UP000193200"/>
    </source>
</evidence>